<evidence type="ECO:0000256" key="5">
    <source>
        <dbReference type="PIRSR" id="PIRSR606710-2"/>
    </source>
</evidence>
<dbReference type="SUPFAM" id="SSF75005">
    <property type="entry name" value="Arabinanase/levansucrase/invertase"/>
    <property type="match status" value="1"/>
</dbReference>
<keyword evidence="2 6" id="KW-0378">Hydrolase</keyword>
<dbReference type="KEGG" id="plut:EI981_04290"/>
<dbReference type="GO" id="GO:0004553">
    <property type="term" value="F:hydrolase activity, hydrolyzing O-glycosyl compounds"/>
    <property type="evidence" value="ECO:0007669"/>
    <property type="project" value="InterPro"/>
</dbReference>
<dbReference type="InterPro" id="IPR023296">
    <property type="entry name" value="Glyco_hydro_beta-prop_sf"/>
</dbReference>
<dbReference type="InterPro" id="IPR041542">
    <property type="entry name" value="GH43_C2"/>
</dbReference>
<feature type="active site" description="Proton donor" evidence="4">
    <location>
        <position position="187"/>
    </location>
</feature>
<dbReference type="Pfam" id="PF04616">
    <property type="entry name" value="Glyco_hydro_43"/>
    <property type="match status" value="1"/>
</dbReference>
<feature type="domain" description="Beta-xylosidase C-terminal Concanavalin A-like" evidence="7">
    <location>
        <begin position="325"/>
        <end position="531"/>
    </location>
</feature>
<comment type="similarity">
    <text evidence="1 6">Belongs to the glycosyl hydrolase 43 family.</text>
</comment>
<dbReference type="PANTHER" id="PTHR42812">
    <property type="entry name" value="BETA-XYLOSIDASE"/>
    <property type="match status" value="1"/>
</dbReference>
<feature type="site" description="Important for catalytic activity, responsible for pKa modulation of the active site Glu and correct orientation of both the proton donor and substrate" evidence="5">
    <location>
        <position position="128"/>
    </location>
</feature>
<dbReference type="InterPro" id="IPR006710">
    <property type="entry name" value="Glyco_hydro_43"/>
</dbReference>
<evidence type="ECO:0000313" key="8">
    <source>
        <dbReference type="EMBL" id="AZS13770.1"/>
    </source>
</evidence>
<dbReference type="Gene3D" id="2.60.120.200">
    <property type="match status" value="1"/>
</dbReference>
<evidence type="ECO:0000256" key="6">
    <source>
        <dbReference type="RuleBase" id="RU361187"/>
    </source>
</evidence>
<organism evidence="8 9">
    <name type="scientific">Paenibacillus lutimineralis</name>
    <dbReference type="NCBI Taxonomy" id="2707005"/>
    <lineage>
        <taxon>Bacteria</taxon>
        <taxon>Bacillati</taxon>
        <taxon>Bacillota</taxon>
        <taxon>Bacilli</taxon>
        <taxon>Bacillales</taxon>
        <taxon>Paenibacillaceae</taxon>
        <taxon>Paenibacillus</taxon>
    </lineage>
</organism>
<evidence type="ECO:0000256" key="1">
    <source>
        <dbReference type="ARBA" id="ARBA00009865"/>
    </source>
</evidence>
<proteinExistence type="inferred from homology"/>
<dbReference type="InterPro" id="IPR051795">
    <property type="entry name" value="Glycosyl_Hydrlase_43"/>
</dbReference>
<dbReference type="SUPFAM" id="SSF49899">
    <property type="entry name" value="Concanavalin A-like lectins/glucanases"/>
    <property type="match status" value="1"/>
</dbReference>
<evidence type="ECO:0000256" key="4">
    <source>
        <dbReference type="PIRSR" id="PIRSR606710-1"/>
    </source>
</evidence>
<gene>
    <name evidence="8" type="ORF">EI981_04290</name>
</gene>
<feature type="active site" description="Proton acceptor" evidence="4">
    <location>
        <position position="15"/>
    </location>
</feature>
<dbReference type="Gene3D" id="2.115.10.20">
    <property type="entry name" value="Glycosyl hydrolase domain, family 43"/>
    <property type="match status" value="1"/>
</dbReference>
<keyword evidence="9" id="KW-1185">Reference proteome</keyword>
<dbReference type="AlphaFoldDB" id="A0A3S9UU09"/>
<dbReference type="EMBL" id="CP034346">
    <property type="protein sequence ID" value="AZS13770.1"/>
    <property type="molecule type" value="Genomic_DNA"/>
</dbReference>
<dbReference type="CDD" id="cd09000">
    <property type="entry name" value="GH43_SXA-like"/>
    <property type="match status" value="1"/>
</dbReference>
<dbReference type="OrthoDB" id="9801455at2"/>
<dbReference type="RefSeq" id="WP_126995766.1">
    <property type="nucleotide sequence ID" value="NZ_CP034346.1"/>
</dbReference>
<accession>A0A3S9UU09</accession>
<keyword evidence="3 6" id="KW-0326">Glycosidase</keyword>
<evidence type="ECO:0000313" key="9">
    <source>
        <dbReference type="Proteomes" id="UP000270678"/>
    </source>
</evidence>
<evidence type="ECO:0000256" key="2">
    <source>
        <dbReference type="ARBA" id="ARBA00022801"/>
    </source>
</evidence>
<dbReference type="Pfam" id="PF17851">
    <property type="entry name" value="GH43_C2"/>
    <property type="match status" value="1"/>
</dbReference>
<dbReference type="InterPro" id="IPR013320">
    <property type="entry name" value="ConA-like_dom_sf"/>
</dbReference>
<dbReference type="PANTHER" id="PTHR42812:SF12">
    <property type="entry name" value="BETA-XYLOSIDASE-RELATED"/>
    <property type="match status" value="1"/>
</dbReference>
<evidence type="ECO:0000256" key="3">
    <source>
        <dbReference type="ARBA" id="ARBA00023295"/>
    </source>
</evidence>
<protein>
    <submittedName>
        <fullName evidence="8">Glycoside hydrolase family 43 protein</fullName>
    </submittedName>
</protein>
<reference evidence="9" key="1">
    <citation type="submission" date="2018-12" db="EMBL/GenBank/DDBJ databases">
        <title>Complete genome sequence of Paenibacillus sp. MBLB1234.</title>
        <authorList>
            <person name="Nam Y.-D."/>
            <person name="Kang J."/>
            <person name="Chung W.-H."/>
            <person name="Park Y.S."/>
        </authorList>
    </citation>
    <scope>NUCLEOTIDE SEQUENCE [LARGE SCALE GENOMIC DNA]</scope>
    <source>
        <strain evidence="9">MBLB1234</strain>
    </source>
</reference>
<dbReference type="Proteomes" id="UP000270678">
    <property type="component" value="Chromosome"/>
</dbReference>
<evidence type="ECO:0000259" key="7">
    <source>
        <dbReference type="Pfam" id="PF17851"/>
    </source>
</evidence>
<sequence length="535" mass="60997">MSYIVNPILRGFNPDPSVIRVGVDYYIATSTFEWFPGVQIHHSRDLQNWRLIGHPLNRTSQLNMTGNPDSGGVWAPCLSYHEGTYYLIYTDVKSHMGPFKDTHNYMVTASDIRGPWSEPIYLNSSGFDPSMFHEEDGTKWIINMVWDHRKGKNHFGGIVIQQYSETEKCLVGPIHNIFRGTPLGLTEGPHIYKANGYYHLMTAEGGTRYGHAITMARSTSLLGPYEADPAGPMLTSADRPKADLQRAGHGCLVETQSRELYLVHLCGRPLKPSMCCTLGRETAIQRCIWNEAGWLTLASGEHEPEVKVKAPSLPEYKFELEPEIEHFDGDQISIHFNSLREPLAEDWASLSERPGFLRLRGRESLSSHHRQSLIACRQQSFLVEAETVVEFAPDSYQQLAGLIYYYNSRNYYYLWISWDEELGKCVGIMSSDRGLYNEPLKSPVSIEGWERCYLKAMIRRERLQFLYSQDGQEWLPIGEELDATKLSDENAELIRDGVALDQGFTGAFLGMCAQDLSGRRLHADFDYFTYRELDE</sequence>
<name>A0A3S9UU09_9BACL</name>
<dbReference type="GO" id="GO:0005975">
    <property type="term" value="P:carbohydrate metabolic process"/>
    <property type="evidence" value="ECO:0007669"/>
    <property type="project" value="InterPro"/>
</dbReference>